<dbReference type="AlphaFoldDB" id="A0A158B205"/>
<evidence type="ECO:0000313" key="2">
    <source>
        <dbReference type="EMBL" id="SAK64043.1"/>
    </source>
</evidence>
<gene>
    <name evidence="2" type="ORF">AWB77_02341</name>
</gene>
<keyword evidence="1" id="KW-0812">Transmembrane</keyword>
<protein>
    <submittedName>
        <fullName evidence="2">NfeD family protein</fullName>
    </submittedName>
</protein>
<proteinExistence type="predicted"/>
<dbReference type="OrthoDB" id="5654021at2"/>
<keyword evidence="1" id="KW-1133">Transmembrane helix</keyword>
<dbReference type="STRING" id="1777138.AWB77_02341"/>
<name>A0A158B205_9BURK</name>
<evidence type="ECO:0000313" key="3">
    <source>
        <dbReference type="Proteomes" id="UP000054903"/>
    </source>
</evidence>
<evidence type="ECO:0000256" key="1">
    <source>
        <dbReference type="SAM" id="Phobius"/>
    </source>
</evidence>
<dbReference type="Proteomes" id="UP000054903">
    <property type="component" value="Unassembled WGS sequence"/>
</dbReference>
<feature type="transmembrane region" description="Helical" evidence="1">
    <location>
        <begin position="7"/>
        <end position="32"/>
    </location>
</feature>
<organism evidence="2 3">
    <name type="scientific">Caballeronia fortuita</name>
    <dbReference type="NCBI Taxonomy" id="1777138"/>
    <lineage>
        <taxon>Bacteria</taxon>
        <taxon>Pseudomonadati</taxon>
        <taxon>Pseudomonadota</taxon>
        <taxon>Betaproteobacteria</taxon>
        <taxon>Burkholderiales</taxon>
        <taxon>Burkholderiaceae</taxon>
        <taxon>Caballeronia</taxon>
    </lineage>
</organism>
<comment type="caution">
    <text evidence="2">The sequence shown here is derived from an EMBL/GenBank/DDBJ whole genome shotgun (WGS) entry which is preliminary data.</text>
</comment>
<dbReference type="EMBL" id="FCNX02000005">
    <property type="protein sequence ID" value="SAK64043.1"/>
    <property type="molecule type" value="Genomic_DNA"/>
</dbReference>
<accession>A0A158B205</accession>
<keyword evidence="1" id="KW-0472">Membrane</keyword>
<sequence length="143" mass="15557">METGGLFWWFAAGALIVAELFTGTFYLLMIALGMIAGGIAYVIGALPHVQMGAAAVIALIAVAVLRRSRFGNWKQRNDASRDAAVNLDIGATLEVDQWRDGRARAMYRGAQWDVELAPGETEGARFYRITALDGNRLIVAAKR</sequence>
<feature type="transmembrane region" description="Helical" evidence="1">
    <location>
        <begin position="38"/>
        <end position="65"/>
    </location>
</feature>
<dbReference type="RefSeq" id="WP_061134578.1">
    <property type="nucleotide sequence ID" value="NZ_FCNX02000005.1"/>
</dbReference>
<reference evidence="2" key="1">
    <citation type="submission" date="2016-01" db="EMBL/GenBank/DDBJ databases">
        <authorList>
            <person name="Peeters C."/>
        </authorList>
    </citation>
    <scope>NUCLEOTIDE SEQUENCE</scope>
    <source>
        <strain evidence="2">LMG 29320</strain>
    </source>
</reference>
<keyword evidence="3" id="KW-1185">Reference proteome</keyword>